<evidence type="ECO:0000256" key="3">
    <source>
        <dbReference type="ARBA" id="ARBA00022448"/>
    </source>
</evidence>
<evidence type="ECO:0000256" key="7">
    <source>
        <dbReference type="ARBA" id="ARBA00022989"/>
    </source>
</evidence>
<keyword evidence="5 10" id="KW-0812">Transmembrane</keyword>
<comment type="caution">
    <text evidence="11">The sequence shown here is derived from an EMBL/GenBank/DDBJ whole genome shotgun (WGS) entry which is preliminary data.</text>
</comment>
<feature type="transmembrane region" description="Helical" evidence="10">
    <location>
        <begin position="433"/>
        <end position="456"/>
    </location>
</feature>
<dbReference type="CDD" id="cd11480">
    <property type="entry name" value="SLC5sbd_u4"/>
    <property type="match status" value="1"/>
</dbReference>
<protein>
    <submittedName>
        <fullName evidence="11">Cation:acetate symporter</fullName>
    </submittedName>
</protein>
<dbReference type="PANTHER" id="PTHR48086">
    <property type="entry name" value="SODIUM/PROLINE SYMPORTER-RELATED"/>
    <property type="match status" value="1"/>
</dbReference>
<dbReference type="GO" id="GO:0006847">
    <property type="term" value="P:plasma membrane acetate transport"/>
    <property type="evidence" value="ECO:0007669"/>
    <property type="project" value="TreeGrafter"/>
</dbReference>
<feature type="transmembrane region" description="Helical" evidence="10">
    <location>
        <begin position="183"/>
        <end position="204"/>
    </location>
</feature>
<evidence type="ECO:0000256" key="6">
    <source>
        <dbReference type="ARBA" id="ARBA00022847"/>
    </source>
</evidence>
<organism evidence="11 12">
    <name type="scientific">Rhodococcus rhodochrous KG-21</name>
    <dbReference type="NCBI Taxonomy" id="1441923"/>
    <lineage>
        <taxon>Bacteria</taxon>
        <taxon>Bacillati</taxon>
        <taxon>Actinomycetota</taxon>
        <taxon>Actinomycetes</taxon>
        <taxon>Mycobacteriales</taxon>
        <taxon>Nocardiaceae</taxon>
        <taxon>Rhodococcus</taxon>
    </lineage>
</organism>
<dbReference type="GO" id="GO:0015123">
    <property type="term" value="F:acetate transmembrane transporter activity"/>
    <property type="evidence" value="ECO:0007669"/>
    <property type="project" value="TreeGrafter"/>
</dbReference>
<keyword evidence="7 10" id="KW-1133">Transmembrane helix</keyword>
<dbReference type="RefSeq" id="WP_054372320.1">
    <property type="nucleotide sequence ID" value="NZ_AZYO01000016.1"/>
</dbReference>
<comment type="similarity">
    <text evidence="2 9">Belongs to the sodium:solute symporter (SSF) (TC 2.A.21) family.</text>
</comment>
<evidence type="ECO:0000256" key="10">
    <source>
        <dbReference type="SAM" id="Phobius"/>
    </source>
</evidence>
<dbReference type="Pfam" id="PF00474">
    <property type="entry name" value="SSF"/>
    <property type="match status" value="1"/>
</dbReference>
<feature type="transmembrane region" description="Helical" evidence="10">
    <location>
        <begin position="155"/>
        <end position="176"/>
    </location>
</feature>
<comment type="subcellular location">
    <subcellularLocation>
        <location evidence="1">Cell membrane</location>
        <topology evidence="1">Multi-pass membrane protein</topology>
    </subcellularLocation>
</comment>
<dbReference type="PANTHER" id="PTHR48086:SF6">
    <property type="entry name" value="CATION_ACETATE SYMPORTER ACTP"/>
    <property type="match status" value="1"/>
</dbReference>
<gene>
    <name evidence="11" type="ORF">Z051_08845</name>
</gene>
<keyword evidence="4" id="KW-1003">Cell membrane</keyword>
<evidence type="ECO:0000313" key="11">
    <source>
        <dbReference type="EMBL" id="KOS56566.1"/>
    </source>
</evidence>
<feature type="transmembrane region" description="Helical" evidence="10">
    <location>
        <begin position="78"/>
        <end position="96"/>
    </location>
</feature>
<feature type="transmembrane region" description="Helical" evidence="10">
    <location>
        <begin position="122"/>
        <end position="143"/>
    </location>
</feature>
<evidence type="ECO:0000313" key="12">
    <source>
        <dbReference type="Proteomes" id="UP000037712"/>
    </source>
</evidence>
<keyword evidence="3" id="KW-0813">Transport</keyword>
<evidence type="ECO:0000256" key="8">
    <source>
        <dbReference type="ARBA" id="ARBA00023136"/>
    </source>
</evidence>
<evidence type="ECO:0000256" key="5">
    <source>
        <dbReference type="ARBA" id="ARBA00022692"/>
    </source>
</evidence>
<accession>A0A0M8PHR2</accession>
<feature type="transmembrane region" description="Helical" evidence="10">
    <location>
        <begin position="376"/>
        <end position="396"/>
    </location>
</feature>
<dbReference type="EMBL" id="AZYO01000016">
    <property type="protein sequence ID" value="KOS56566.1"/>
    <property type="molecule type" value="Genomic_DNA"/>
</dbReference>
<dbReference type="Gene3D" id="1.20.1730.10">
    <property type="entry name" value="Sodium/glucose cotransporter"/>
    <property type="match status" value="1"/>
</dbReference>
<feature type="transmembrane region" description="Helical" evidence="10">
    <location>
        <begin position="272"/>
        <end position="291"/>
    </location>
</feature>
<dbReference type="GO" id="GO:0015293">
    <property type="term" value="F:symporter activity"/>
    <property type="evidence" value="ECO:0007669"/>
    <property type="project" value="UniProtKB-KW"/>
</dbReference>
<keyword evidence="6" id="KW-0769">Symport</keyword>
<proteinExistence type="inferred from homology"/>
<dbReference type="PATRIC" id="fig|1441923.3.peg.1961"/>
<evidence type="ECO:0000256" key="9">
    <source>
        <dbReference type="RuleBase" id="RU362091"/>
    </source>
</evidence>
<dbReference type="InterPro" id="IPR038377">
    <property type="entry name" value="Na/Glc_symporter_sf"/>
</dbReference>
<feature type="transmembrane region" description="Helical" evidence="10">
    <location>
        <begin position="238"/>
        <end position="260"/>
    </location>
</feature>
<feature type="transmembrane region" description="Helical" evidence="10">
    <location>
        <begin position="330"/>
        <end position="355"/>
    </location>
</feature>
<reference evidence="12" key="2">
    <citation type="submission" date="2015-01" db="EMBL/GenBank/DDBJ databases">
        <title>Draft genome sequence of potential hydrocarbon metabolising strain of Rhodococcus rhodochrous.</title>
        <authorList>
            <person name="Aggarwal R.K."/>
            <person name="Dawar C."/>
        </authorList>
    </citation>
    <scope>NUCLEOTIDE SEQUENCE [LARGE SCALE GENOMIC DNA]</scope>
    <source>
        <strain evidence="12">KG-21</strain>
    </source>
</reference>
<feature type="transmembrane region" description="Helical" evidence="10">
    <location>
        <begin position="402"/>
        <end position="426"/>
    </location>
</feature>
<feature type="transmembrane region" description="Helical" evidence="10">
    <location>
        <begin position="49"/>
        <end position="72"/>
    </location>
</feature>
<reference evidence="11 12" key="1">
    <citation type="journal article" date="2015" name="Genome Announc.">
        <title>Draft Genome Sequence of Rhodococcus rhodochrous Strain KG-21, a Soil Isolate from Oil Fields of Krishna-Godavari Basin, India.</title>
        <authorList>
            <person name="Dawar C."/>
            <person name="Aggarwal R.K."/>
        </authorList>
    </citation>
    <scope>NUCLEOTIDE SEQUENCE [LARGE SCALE GENOMIC DNA]</scope>
    <source>
        <strain evidence="11 12">KG-21</strain>
    </source>
</reference>
<evidence type="ECO:0000256" key="4">
    <source>
        <dbReference type="ARBA" id="ARBA00022475"/>
    </source>
</evidence>
<feature type="transmembrane region" description="Helical" evidence="10">
    <location>
        <begin position="476"/>
        <end position="497"/>
    </location>
</feature>
<evidence type="ECO:0000256" key="2">
    <source>
        <dbReference type="ARBA" id="ARBA00006434"/>
    </source>
</evidence>
<dbReference type="InterPro" id="IPR001734">
    <property type="entry name" value="Na/solute_symporter"/>
</dbReference>
<dbReference type="AlphaFoldDB" id="A0A0M8PHR2"/>
<name>A0A0M8PHR2_RHORH</name>
<evidence type="ECO:0000256" key="1">
    <source>
        <dbReference type="ARBA" id="ARBA00004651"/>
    </source>
</evidence>
<dbReference type="PROSITE" id="PS50283">
    <property type="entry name" value="NA_SOLUT_SYMP_3"/>
    <property type="match status" value="1"/>
</dbReference>
<sequence>MSDGFNTTAVVVTVLLLATTFVATYFASRRTKTSAEFWTAGGGMTGRKNGTAIAGDFLSSASLLGYAGLAYLYGMDGIVYAIFACGIFLMVMFLIAEKLRNLGRFTFADALATRLRSGPVRIVSAVSTLFICIFYLLAQMVAGGVLMEALAGIDFSWGVVIAAVLMLTYVLFGGMLATTWLQIIKAVALMTVVALLVILVLVRIDPNPLNIIEQAISQSAFGDHYLATGNSFKGPWNIISMAVAVTLSAVGLPHVLMRFFTVPDAIEARKSAIWAISLIGGFNVLIAFLGISARAALGTGGEEIAGKGGNLALPALTVWLGGGDGFASDLLLALVVAVSIATLLAVSAGLVLSASSAVAHDLWAKTFHRPEREEMAVGRIAAVALVIVTVGATLAIGGTQNVTFLATLATSTAASANFPVLIMTLLWRRMRTLGAVVGALSGLLTALALILTGPLVWPSLAPLLSDSLSTTAPFPLAFPILLSVPAGFLGCIVGSYLSREPTDDAAFDELQVRALTGAGLDKTKTLAH</sequence>
<keyword evidence="8 10" id="KW-0472">Membrane</keyword>
<dbReference type="InterPro" id="IPR050277">
    <property type="entry name" value="Sodium:Solute_Symporter"/>
</dbReference>
<dbReference type="GO" id="GO:0005886">
    <property type="term" value="C:plasma membrane"/>
    <property type="evidence" value="ECO:0007669"/>
    <property type="project" value="UniProtKB-SubCell"/>
</dbReference>
<feature type="transmembrane region" description="Helical" evidence="10">
    <location>
        <begin position="6"/>
        <end position="28"/>
    </location>
</feature>
<dbReference type="Proteomes" id="UP000037712">
    <property type="component" value="Unassembled WGS sequence"/>
</dbReference>